<name>A0A482ZCL1_CORTR</name>
<accession>A0A482ZCL1</accession>
<keyword evidence="1" id="KW-0732">Signal</keyword>
<proteinExistence type="predicted"/>
<evidence type="ECO:0000313" key="2">
    <source>
        <dbReference type="EMBL" id="SMD29540.1"/>
    </source>
</evidence>
<reference evidence="2" key="2">
    <citation type="submission" date="2019-04" db="EMBL/GenBank/DDBJ databases">
        <title>Unravelling the molecular evolution of spider venoms.</title>
        <authorList>
            <person name="Pineda S."/>
        </authorList>
    </citation>
    <scope>NUCLEOTIDE SEQUENCE</scope>
</reference>
<reference evidence="2" key="1">
    <citation type="submission" date="2017-03" db="EMBL/GenBank/DDBJ databases">
        <authorList>
            <person name="QRISCLOUD D."/>
        </authorList>
    </citation>
    <scope>NUCLEOTIDE SEQUENCE</scope>
</reference>
<sequence length="80" mass="9057">MRVLLIIAGLVLLLVVSNASQMKEQSSLNEVLSAMFAMEDPQERDDCLGMFSRVVDPKQRTKMLRRPLNVTEETNGVNMF</sequence>
<organism evidence="2">
    <name type="scientific">Coremiocnemis tropix</name>
    <name type="common">Australian tarantula spider</name>
    <dbReference type="NCBI Taxonomy" id="1904443"/>
    <lineage>
        <taxon>Eukaryota</taxon>
        <taxon>Metazoa</taxon>
        <taxon>Ecdysozoa</taxon>
        <taxon>Arthropoda</taxon>
        <taxon>Chelicerata</taxon>
        <taxon>Arachnida</taxon>
        <taxon>Araneae</taxon>
        <taxon>Mygalomorphae</taxon>
        <taxon>Avicularoidea</taxon>
        <taxon>Theraphosidae</taxon>
        <taxon>Coremiocnemis</taxon>
    </lineage>
</organism>
<dbReference type="AlphaFoldDB" id="A0A482ZCL1"/>
<feature type="chain" id="PRO_5019754963" evidence="1">
    <location>
        <begin position="20"/>
        <end position="80"/>
    </location>
</feature>
<evidence type="ECO:0000256" key="1">
    <source>
        <dbReference type="SAM" id="SignalP"/>
    </source>
</evidence>
<dbReference type="EMBL" id="HAGN01000118">
    <property type="protein sequence ID" value="SMD29540.1"/>
    <property type="molecule type" value="Transcribed_RNA"/>
</dbReference>
<feature type="signal peptide" evidence="1">
    <location>
        <begin position="1"/>
        <end position="19"/>
    </location>
</feature>
<protein>
    <submittedName>
        <fullName evidence="2">U29-Theraphotoxin-Ct1a_1</fullName>
    </submittedName>
</protein>